<dbReference type="EMBL" id="JANJQO010003630">
    <property type="protein sequence ID" value="KAJ2957643.1"/>
    <property type="molecule type" value="Genomic_DNA"/>
</dbReference>
<protein>
    <submittedName>
        <fullName evidence="1">Uncharacterized protein</fullName>
    </submittedName>
</protein>
<comment type="caution">
    <text evidence="1">The sequence shown here is derived from an EMBL/GenBank/DDBJ whole genome shotgun (WGS) entry which is preliminary data.</text>
</comment>
<name>A0ACC1MBD6_9HYPO</name>
<accession>A0ACC1MBD6</accession>
<proteinExistence type="predicted"/>
<gene>
    <name evidence="1" type="ORF">NQ176_g11231</name>
</gene>
<evidence type="ECO:0000313" key="1">
    <source>
        <dbReference type="EMBL" id="KAJ2957643.1"/>
    </source>
</evidence>
<sequence length="122" mass="13483">MTLVRMTPVNKTLKGHKLVVVDNNPLPDDALRRLQTTFPDLEIQLSNEAKSSDPWVDATLALTDKFHLPSVEQARKLEFVQVSSAGADGLVDKPIFTDTEIAFCNASGVHGYVKCIFTAHYI</sequence>
<organism evidence="1 2">
    <name type="scientific">Zarea fungicola</name>
    <dbReference type="NCBI Taxonomy" id="93591"/>
    <lineage>
        <taxon>Eukaryota</taxon>
        <taxon>Fungi</taxon>
        <taxon>Dikarya</taxon>
        <taxon>Ascomycota</taxon>
        <taxon>Pezizomycotina</taxon>
        <taxon>Sordariomycetes</taxon>
        <taxon>Hypocreomycetidae</taxon>
        <taxon>Hypocreales</taxon>
        <taxon>Cordycipitaceae</taxon>
        <taxon>Zarea</taxon>
    </lineage>
</organism>
<keyword evidence="2" id="KW-1185">Reference proteome</keyword>
<evidence type="ECO:0000313" key="2">
    <source>
        <dbReference type="Proteomes" id="UP001143910"/>
    </source>
</evidence>
<reference evidence="1" key="1">
    <citation type="submission" date="2022-08" db="EMBL/GenBank/DDBJ databases">
        <title>Genome Sequence of Lecanicillium fungicola.</title>
        <authorList>
            <person name="Buettner E."/>
        </authorList>
    </citation>
    <scope>NUCLEOTIDE SEQUENCE</scope>
    <source>
        <strain evidence="1">Babe33</strain>
    </source>
</reference>
<dbReference type="Proteomes" id="UP001143910">
    <property type="component" value="Unassembled WGS sequence"/>
</dbReference>